<feature type="transmembrane region" description="Helical" evidence="1">
    <location>
        <begin position="137"/>
        <end position="158"/>
    </location>
</feature>
<evidence type="ECO:0008006" key="4">
    <source>
        <dbReference type="Google" id="ProtNLM"/>
    </source>
</evidence>
<name>A0A2R8FB57_9CHLA</name>
<gene>
    <name evidence="2" type="ORF">C10C_0304</name>
</gene>
<dbReference type="RefSeq" id="WP_108896442.1">
    <property type="nucleotide sequence ID" value="NZ_LT993738.1"/>
</dbReference>
<feature type="transmembrane region" description="Helical" evidence="1">
    <location>
        <begin position="64"/>
        <end position="82"/>
    </location>
</feature>
<evidence type="ECO:0000313" key="2">
    <source>
        <dbReference type="EMBL" id="SPN73477.1"/>
    </source>
</evidence>
<dbReference type="Proteomes" id="UP000244926">
    <property type="component" value="Chromosome I"/>
</dbReference>
<accession>A0A2R8FB57</accession>
<dbReference type="AlphaFoldDB" id="A0A2R8FB57"/>
<evidence type="ECO:0000313" key="3">
    <source>
        <dbReference type="Proteomes" id="UP000244926"/>
    </source>
</evidence>
<feature type="transmembrane region" description="Helical" evidence="1">
    <location>
        <begin position="94"/>
        <end position="117"/>
    </location>
</feature>
<keyword evidence="1" id="KW-0472">Membrane</keyword>
<protein>
    <recommendedName>
        <fullName evidence="4">Rod shape-determining protein MreD</fullName>
    </recommendedName>
</protein>
<feature type="transmembrane region" description="Helical" evidence="1">
    <location>
        <begin position="12"/>
        <end position="44"/>
    </location>
</feature>
<dbReference type="OrthoDB" id="18554at2"/>
<evidence type="ECO:0000256" key="1">
    <source>
        <dbReference type="SAM" id="Phobius"/>
    </source>
</evidence>
<dbReference type="KEGG" id="csee:C10C_0304"/>
<reference evidence="3" key="1">
    <citation type="submission" date="2017-11" db="EMBL/GenBank/DDBJ databases">
        <authorList>
            <person name="Seth-Smith MB H."/>
        </authorList>
    </citation>
    <scope>NUCLEOTIDE SEQUENCE [LARGE SCALE GENOMIC DNA]</scope>
</reference>
<keyword evidence="1" id="KW-0812">Transmembrane</keyword>
<proteinExistence type="predicted"/>
<keyword evidence="1" id="KW-1133">Transmembrane helix</keyword>
<dbReference type="EMBL" id="LT993738">
    <property type="protein sequence ID" value="SPN73477.1"/>
    <property type="molecule type" value="Genomic_DNA"/>
</dbReference>
<keyword evidence="3" id="KW-1185">Reference proteome</keyword>
<sequence length="171" mass="19183">MLPLTTPRKCLILCILYMLILPIFFPTANVVVFSSYIVLCFYHFSKDKGLFLSLGCGVLNDLASGSGGVFLLLYPLATLVAYKAHLIFAKESKIALLIVNMIFCFTFLILTIPAYALFGHQIHWSIDFLISPLRCSFLDNLIFSSLIYILPCAINSGIRKLVSFIRRLVCC</sequence>
<organism evidence="2 3">
    <name type="scientific">Chlamydia serpentis</name>
    <dbReference type="NCBI Taxonomy" id="1967782"/>
    <lineage>
        <taxon>Bacteria</taxon>
        <taxon>Pseudomonadati</taxon>
        <taxon>Chlamydiota</taxon>
        <taxon>Chlamydiia</taxon>
        <taxon>Chlamydiales</taxon>
        <taxon>Chlamydiaceae</taxon>
        <taxon>Chlamydia/Chlamydophila group</taxon>
        <taxon>Chlamydia</taxon>
    </lineage>
</organism>